<feature type="compositionally biased region" description="Basic and acidic residues" evidence="1">
    <location>
        <begin position="1"/>
        <end position="30"/>
    </location>
</feature>
<evidence type="ECO:0000256" key="1">
    <source>
        <dbReference type="SAM" id="MobiDB-lite"/>
    </source>
</evidence>
<dbReference type="AlphaFoldDB" id="A0A0L0FPE1"/>
<keyword evidence="3" id="KW-1185">Reference proteome</keyword>
<evidence type="ECO:0000313" key="2">
    <source>
        <dbReference type="EMBL" id="KNC78672.1"/>
    </source>
</evidence>
<dbReference type="GeneID" id="25909413"/>
<organism evidence="2 3">
    <name type="scientific">Sphaeroforma arctica JP610</name>
    <dbReference type="NCBI Taxonomy" id="667725"/>
    <lineage>
        <taxon>Eukaryota</taxon>
        <taxon>Ichthyosporea</taxon>
        <taxon>Ichthyophonida</taxon>
        <taxon>Sphaeroforma</taxon>
    </lineage>
</organism>
<accession>A0A0L0FPE1</accession>
<feature type="region of interest" description="Disordered" evidence="1">
    <location>
        <begin position="1"/>
        <end position="39"/>
    </location>
</feature>
<gene>
    <name evidence="2" type="ORF">SARC_08909</name>
</gene>
<dbReference type="Proteomes" id="UP000054560">
    <property type="component" value="Unassembled WGS sequence"/>
</dbReference>
<dbReference type="RefSeq" id="XP_014152574.1">
    <property type="nucleotide sequence ID" value="XM_014297099.1"/>
</dbReference>
<dbReference type="EMBL" id="KQ242445">
    <property type="protein sequence ID" value="KNC78672.1"/>
    <property type="molecule type" value="Genomic_DNA"/>
</dbReference>
<proteinExistence type="predicted"/>
<name>A0A0L0FPE1_9EUKA</name>
<reference evidence="2 3" key="1">
    <citation type="submission" date="2011-02" db="EMBL/GenBank/DDBJ databases">
        <title>The Genome Sequence of Sphaeroforma arctica JP610.</title>
        <authorList>
            <consortium name="The Broad Institute Genome Sequencing Platform"/>
            <person name="Russ C."/>
            <person name="Cuomo C."/>
            <person name="Young S.K."/>
            <person name="Zeng Q."/>
            <person name="Gargeya S."/>
            <person name="Alvarado L."/>
            <person name="Berlin A."/>
            <person name="Chapman S.B."/>
            <person name="Chen Z."/>
            <person name="Freedman E."/>
            <person name="Gellesch M."/>
            <person name="Goldberg J."/>
            <person name="Griggs A."/>
            <person name="Gujja S."/>
            <person name="Heilman E."/>
            <person name="Heiman D."/>
            <person name="Howarth C."/>
            <person name="Mehta T."/>
            <person name="Neiman D."/>
            <person name="Pearson M."/>
            <person name="Roberts A."/>
            <person name="Saif S."/>
            <person name="Shea T."/>
            <person name="Shenoy N."/>
            <person name="Sisk P."/>
            <person name="Stolte C."/>
            <person name="Sykes S."/>
            <person name="White J."/>
            <person name="Yandava C."/>
            <person name="Burger G."/>
            <person name="Gray M.W."/>
            <person name="Holland P.W.H."/>
            <person name="King N."/>
            <person name="Lang F.B.F."/>
            <person name="Roger A.J."/>
            <person name="Ruiz-Trillo I."/>
            <person name="Haas B."/>
            <person name="Nusbaum C."/>
            <person name="Birren B."/>
        </authorList>
    </citation>
    <scope>NUCLEOTIDE SEQUENCE [LARGE SCALE GENOMIC DNA]</scope>
    <source>
        <strain evidence="2 3">JP610</strain>
    </source>
</reference>
<feature type="region of interest" description="Disordered" evidence="1">
    <location>
        <begin position="85"/>
        <end position="124"/>
    </location>
</feature>
<sequence length="124" mass="14013">MQRDDLRDEAAHQDDVIGDRRDSKTVNRESQEEETWVPTESLLCTKTLLDDDGETLNGNDGNFILAGDKVDNIPEYASLDVDTFESQQPIDDNEDNNNDELIGSCVGTERQYLDPGTNLRSYQE</sequence>
<protein>
    <submittedName>
        <fullName evidence="2">Uncharacterized protein</fullName>
    </submittedName>
</protein>
<evidence type="ECO:0000313" key="3">
    <source>
        <dbReference type="Proteomes" id="UP000054560"/>
    </source>
</evidence>